<dbReference type="NCBIfam" id="NF004046">
    <property type="entry name" value="PRK05563.1"/>
    <property type="match status" value="1"/>
</dbReference>
<sequence length="594" mass="65277">MYQVLYRKYRPKRFADVYGQDHVTKTLLHELRENRVSHAYLFTGSRGTGKTTCAKILAKAVNCENSQGGEPCGECEVCRGIDDGSLFDVVEIDAASNNSVNDIRDLREEVNYTPARCKYKVYIIDEVHMLSTGAFNALLKTLEEPPAHVIFILATTEVHKLPATILSRCQRFDFKRIQPETMCRRLQDVAAQEQFVLEDDAAMLIARLADGALRDGLSILDQCAGKGERVTAQLVAETAGLAGNDALYTLSEAVQKQDAAAALDCISSLYANSYDLERLCGELIGHFRNLLVTKTVRSGRSLIVVAPEEYSRLEAGAKAFTAESLLNCLDVLQNTLTAIKSGANARTEIEMTFIRLCSPALDTGAQALLTRVAALEQQILAMQHGLVPKEMPAQPPVQPTSAPKETAEIKEMTEHDPPAPEIRAQMPEQPETQQAPDDLPPWENTPLPDAPPVQGQPDVQQPAAVSPQPQVQAPAQPPVNRAEPDGDGTVPFARWGELLDQIFETDKALYGVLANSKGYVRGDYFLIDSPTPSFSNFIKTDNHLRNLKQAVLAAAGRSYKIGFFKKAEEKKVQRDPLEDLIARASGNVDLHVDE</sequence>
<dbReference type="SUPFAM" id="SSF52540">
    <property type="entry name" value="P-loop containing nucleoside triphosphate hydrolases"/>
    <property type="match status" value="1"/>
</dbReference>
<dbReference type="SUPFAM" id="SSF48019">
    <property type="entry name" value="post-AAA+ oligomerization domain-like"/>
    <property type="match status" value="1"/>
</dbReference>
<evidence type="ECO:0000256" key="10">
    <source>
        <dbReference type="ARBA" id="ARBA00022932"/>
    </source>
</evidence>
<evidence type="ECO:0000259" key="13">
    <source>
        <dbReference type="SMART" id="SM00382"/>
    </source>
</evidence>
<proteinExistence type="inferred from homology"/>
<dbReference type="Pfam" id="PF13177">
    <property type="entry name" value="DNA_pol3_delta2"/>
    <property type="match status" value="1"/>
</dbReference>
<dbReference type="InterPro" id="IPR050238">
    <property type="entry name" value="DNA_Rep/Repair_Clamp_Loader"/>
</dbReference>
<dbReference type="GO" id="GO:0005524">
    <property type="term" value="F:ATP binding"/>
    <property type="evidence" value="ECO:0007669"/>
    <property type="project" value="UniProtKB-KW"/>
</dbReference>
<dbReference type="CDD" id="cd00009">
    <property type="entry name" value="AAA"/>
    <property type="match status" value="1"/>
</dbReference>
<gene>
    <name evidence="14" type="primary">dnaX</name>
    <name evidence="14" type="ORF">IAD23_06120</name>
</gene>
<evidence type="ECO:0000256" key="12">
    <source>
        <dbReference type="SAM" id="MobiDB-lite"/>
    </source>
</evidence>
<dbReference type="GO" id="GO:0046872">
    <property type="term" value="F:metal ion binding"/>
    <property type="evidence" value="ECO:0007669"/>
    <property type="project" value="UniProtKB-KW"/>
</dbReference>
<keyword evidence="8" id="KW-0862">Zinc</keyword>
<dbReference type="Proteomes" id="UP000824125">
    <property type="component" value="Unassembled WGS sequence"/>
</dbReference>
<comment type="catalytic activity">
    <reaction evidence="11">
        <text>DNA(n) + a 2'-deoxyribonucleoside 5'-triphosphate = DNA(n+1) + diphosphate</text>
        <dbReference type="Rhea" id="RHEA:22508"/>
        <dbReference type="Rhea" id="RHEA-COMP:17339"/>
        <dbReference type="Rhea" id="RHEA-COMP:17340"/>
        <dbReference type="ChEBI" id="CHEBI:33019"/>
        <dbReference type="ChEBI" id="CHEBI:61560"/>
        <dbReference type="ChEBI" id="CHEBI:173112"/>
        <dbReference type="EC" id="2.7.7.7"/>
    </reaction>
</comment>
<comment type="similarity">
    <text evidence="1">Belongs to the DnaX/STICHEL family.</text>
</comment>
<keyword evidence="7" id="KW-0547">Nucleotide-binding</keyword>
<dbReference type="Gene3D" id="1.20.272.10">
    <property type="match status" value="1"/>
</dbReference>
<reference evidence="14" key="1">
    <citation type="submission" date="2020-10" db="EMBL/GenBank/DDBJ databases">
        <authorList>
            <person name="Gilroy R."/>
        </authorList>
    </citation>
    <scope>NUCLEOTIDE SEQUENCE</scope>
    <source>
        <strain evidence="14">CHK176-6737</strain>
    </source>
</reference>
<feature type="region of interest" description="Disordered" evidence="12">
    <location>
        <begin position="428"/>
        <end position="489"/>
    </location>
</feature>
<reference evidence="14" key="2">
    <citation type="journal article" date="2021" name="PeerJ">
        <title>Extensive microbial diversity within the chicken gut microbiome revealed by metagenomics and culture.</title>
        <authorList>
            <person name="Gilroy R."/>
            <person name="Ravi A."/>
            <person name="Getino M."/>
            <person name="Pursley I."/>
            <person name="Horton D.L."/>
            <person name="Alikhan N.F."/>
            <person name="Baker D."/>
            <person name="Gharbi K."/>
            <person name="Hall N."/>
            <person name="Watson M."/>
            <person name="Adriaenssens E.M."/>
            <person name="Foster-Nyarko E."/>
            <person name="Jarju S."/>
            <person name="Secka A."/>
            <person name="Antonio M."/>
            <person name="Oren A."/>
            <person name="Chaudhuri R.R."/>
            <person name="La Ragione R."/>
            <person name="Hildebrand F."/>
            <person name="Pallen M.J."/>
        </authorList>
    </citation>
    <scope>NUCLEOTIDE SEQUENCE</scope>
    <source>
        <strain evidence="14">CHK176-6737</strain>
    </source>
</reference>
<dbReference type="SMART" id="SM00382">
    <property type="entry name" value="AAA"/>
    <property type="match status" value="1"/>
</dbReference>
<keyword evidence="9" id="KW-0067">ATP-binding</keyword>
<dbReference type="Pfam" id="PF22608">
    <property type="entry name" value="DNAX_ATPase_lid"/>
    <property type="match status" value="1"/>
</dbReference>
<dbReference type="InterPro" id="IPR022754">
    <property type="entry name" value="DNA_pol_III_gamma-3"/>
</dbReference>
<dbReference type="NCBIfam" id="TIGR02397">
    <property type="entry name" value="dnaX_nterm"/>
    <property type="match status" value="1"/>
</dbReference>
<evidence type="ECO:0000256" key="3">
    <source>
        <dbReference type="ARBA" id="ARBA00022679"/>
    </source>
</evidence>
<comment type="caution">
    <text evidence="14">The sequence shown here is derived from an EMBL/GenBank/DDBJ whole genome shotgun (WGS) entry which is preliminary data.</text>
</comment>
<dbReference type="GO" id="GO:0006261">
    <property type="term" value="P:DNA-templated DNA replication"/>
    <property type="evidence" value="ECO:0007669"/>
    <property type="project" value="TreeGrafter"/>
</dbReference>
<evidence type="ECO:0000256" key="11">
    <source>
        <dbReference type="ARBA" id="ARBA00049244"/>
    </source>
</evidence>
<keyword evidence="4 14" id="KW-0548">Nucleotidyltransferase</keyword>
<keyword evidence="5" id="KW-0235">DNA replication</keyword>
<dbReference type="InterPro" id="IPR027417">
    <property type="entry name" value="P-loop_NTPase"/>
</dbReference>
<protein>
    <recommendedName>
        <fullName evidence="2">DNA-directed DNA polymerase</fullName>
        <ecNumber evidence="2">2.7.7.7</ecNumber>
    </recommendedName>
</protein>
<evidence type="ECO:0000256" key="2">
    <source>
        <dbReference type="ARBA" id="ARBA00012417"/>
    </source>
</evidence>
<accession>A0A9D1MUY5</accession>
<evidence type="ECO:0000256" key="9">
    <source>
        <dbReference type="ARBA" id="ARBA00022840"/>
    </source>
</evidence>
<dbReference type="InterPro" id="IPR008921">
    <property type="entry name" value="DNA_pol3_clamp-load_cplx_C"/>
</dbReference>
<dbReference type="InterPro" id="IPR012763">
    <property type="entry name" value="DNA_pol_III_sug/sutau_N"/>
</dbReference>
<dbReference type="Gene3D" id="1.10.8.60">
    <property type="match status" value="1"/>
</dbReference>
<dbReference type="InterPro" id="IPR045085">
    <property type="entry name" value="HLD_clamp_pol_III_gamma_tau"/>
</dbReference>
<evidence type="ECO:0000313" key="15">
    <source>
        <dbReference type="Proteomes" id="UP000824125"/>
    </source>
</evidence>
<name>A0A9D1MUY5_9FIRM</name>
<keyword evidence="10" id="KW-0239">DNA-directed DNA polymerase</keyword>
<dbReference type="Gene3D" id="3.40.50.300">
    <property type="entry name" value="P-loop containing nucleotide triphosphate hydrolases"/>
    <property type="match status" value="1"/>
</dbReference>
<dbReference type="CDD" id="cd18137">
    <property type="entry name" value="HLD_clamp_pol_III_gamma_tau"/>
    <property type="match status" value="1"/>
</dbReference>
<dbReference type="EMBL" id="DVNM01000033">
    <property type="protein sequence ID" value="HIU69518.1"/>
    <property type="molecule type" value="Genomic_DNA"/>
</dbReference>
<dbReference type="GO" id="GO:0003887">
    <property type="term" value="F:DNA-directed DNA polymerase activity"/>
    <property type="evidence" value="ECO:0007669"/>
    <property type="project" value="UniProtKB-KW"/>
</dbReference>
<dbReference type="PANTHER" id="PTHR11669:SF0">
    <property type="entry name" value="PROTEIN STICHEL-LIKE 2"/>
    <property type="match status" value="1"/>
</dbReference>
<evidence type="ECO:0000256" key="1">
    <source>
        <dbReference type="ARBA" id="ARBA00006360"/>
    </source>
</evidence>
<keyword evidence="3 14" id="KW-0808">Transferase</keyword>
<evidence type="ECO:0000256" key="5">
    <source>
        <dbReference type="ARBA" id="ARBA00022705"/>
    </source>
</evidence>
<evidence type="ECO:0000313" key="14">
    <source>
        <dbReference type="EMBL" id="HIU69518.1"/>
    </source>
</evidence>
<keyword evidence="6" id="KW-0479">Metal-binding</keyword>
<evidence type="ECO:0000256" key="6">
    <source>
        <dbReference type="ARBA" id="ARBA00022723"/>
    </source>
</evidence>
<dbReference type="AlphaFoldDB" id="A0A9D1MUY5"/>
<dbReference type="GO" id="GO:0003677">
    <property type="term" value="F:DNA binding"/>
    <property type="evidence" value="ECO:0007669"/>
    <property type="project" value="InterPro"/>
</dbReference>
<organism evidence="14 15">
    <name type="scientific">Candidatus Scybalenecus merdavium</name>
    <dbReference type="NCBI Taxonomy" id="2840939"/>
    <lineage>
        <taxon>Bacteria</taxon>
        <taxon>Bacillati</taxon>
        <taxon>Bacillota</taxon>
        <taxon>Clostridia</taxon>
        <taxon>Eubacteriales</taxon>
        <taxon>Oscillospiraceae</taxon>
        <taxon>Oscillospiraceae incertae sedis</taxon>
        <taxon>Candidatus Scybalenecus</taxon>
    </lineage>
</organism>
<dbReference type="EC" id="2.7.7.7" evidence="2"/>
<dbReference type="Pfam" id="PF12169">
    <property type="entry name" value="DNA_pol3_gamma3"/>
    <property type="match status" value="1"/>
</dbReference>
<feature type="domain" description="AAA+ ATPase" evidence="13">
    <location>
        <begin position="36"/>
        <end position="178"/>
    </location>
</feature>
<evidence type="ECO:0000256" key="4">
    <source>
        <dbReference type="ARBA" id="ARBA00022695"/>
    </source>
</evidence>
<dbReference type="InterPro" id="IPR003593">
    <property type="entry name" value="AAA+_ATPase"/>
</dbReference>
<dbReference type="FunFam" id="3.40.50.300:FF:000014">
    <property type="entry name" value="DNA polymerase III subunit gamma/tau"/>
    <property type="match status" value="1"/>
</dbReference>
<evidence type="ECO:0000256" key="7">
    <source>
        <dbReference type="ARBA" id="ARBA00022741"/>
    </source>
</evidence>
<evidence type="ECO:0000256" key="8">
    <source>
        <dbReference type="ARBA" id="ARBA00022833"/>
    </source>
</evidence>
<dbReference type="GO" id="GO:0009360">
    <property type="term" value="C:DNA polymerase III complex"/>
    <property type="evidence" value="ECO:0007669"/>
    <property type="project" value="InterPro"/>
</dbReference>
<dbReference type="PANTHER" id="PTHR11669">
    <property type="entry name" value="REPLICATION FACTOR C / DNA POLYMERASE III GAMMA-TAU SUBUNIT"/>
    <property type="match status" value="1"/>
</dbReference>
<feature type="compositionally biased region" description="Low complexity" evidence="12">
    <location>
        <begin position="452"/>
        <end position="474"/>
    </location>
</feature>